<dbReference type="Pfam" id="PF00149">
    <property type="entry name" value="Metallophos"/>
    <property type="match status" value="1"/>
</dbReference>
<dbReference type="Gene3D" id="3.60.21.10">
    <property type="match status" value="1"/>
</dbReference>
<evidence type="ECO:0000256" key="2">
    <source>
        <dbReference type="ARBA" id="ARBA00022801"/>
    </source>
</evidence>
<reference evidence="8" key="1">
    <citation type="journal article" date="2019" name="Int. J. Syst. Evol. Microbiol.">
        <title>The Global Catalogue of Microorganisms (GCM) 10K type strain sequencing project: providing services to taxonomists for standard genome sequencing and annotation.</title>
        <authorList>
            <consortium name="The Broad Institute Genomics Platform"/>
            <consortium name="The Broad Institute Genome Sequencing Center for Infectious Disease"/>
            <person name="Wu L."/>
            <person name="Ma J."/>
        </authorList>
    </citation>
    <scope>NUCLEOTIDE SEQUENCE [LARGE SCALE GENOMIC DNA]</scope>
    <source>
        <strain evidence="8">CCUG 57263</strain>
    </source>
</reference>
<dbReference type="PANTHER" id="PTHR42988">
    <property type="entry name" value="PHOSPHOHYDROLASE"/>
    <property type="match status" value="1"/>
</dbReference>
<dbReference type="InterPro" id="IPR050884">
    <property type="entry name" value="CNP_phosphodiesterase-III"/>
</dbReference>
<feature type="region of interest" description="Disordered" evidence="5">
    <location>
        <begin position="36"/>
        <end position="59"/>
    </location>
</feature>
<feature type="domain" description="Calcineurin-like phosphoesterase" evidence="6">
    <location>
        <begin position="66"/>
        <end position="278"/>
    </location>
</feature>
<protein>
    <submittedName>
        <fullName evidence="7">Metallophosphoesterase family protein</fullName>
        <ecNumber evidence="7">3.1.-.-</ecNumber>
    </submittedName>
</protein>
<dbReference type="Proteomes" id="UP001597120">
    <property type="component" value="Unassembled WGS sequence"/>
</dbReference>
<evidence type="ECO:0000313" key="8">
    <source>
        <dbReference type="Proteomes" id="UP001597120"/>
    </source>
</evidence>
<evidence type="ECO:0000256" key="1">
    <source>
        <dbReference type="ARBA" id="ARBA00022723"/>
    </source>
</evidence>
<dbReference type="GO" id="GO:0016787">
    <property type="term" value="F:hydrolase activity"/>
    <property type="evidence" value="ECO:0007669"/>
    <property type="project" value="UniProtKB-KW"/>
</dbReference>
<dbReference type="RefSeq" id="WP_379285856.1">
    <property type="nucleotide sequence ID" value="NZ_JBHTIU010000008.1"/>
</dbReference>
<evidence type="ECO:0000256" key="3">
    <source>
        <dbReference type="ARBA" id="ARBA00023004"/>
    </source>
</evidence>
<keyword evidence="8" id="KW-1185">Reference proteome</keyword>
<dbReference type="PANTHER" id="PTHR42988:SF2">
    <property type="entry name" value="CYCLIC NUCLEOTIDE PHOSPHODIESTERASE CBUA0032-RELATED"/>
    <property type="match status" value="1"/>
</dbReference>
<evidence type="ECO:0000313" key="7">
    <source>
        <dbReference type="EMBL" id="MFD0868003.1"/>
    </source>
</evidence>
<accession>A0ABW3D442</accession>
<dbReference type="EC" id="3.1.-.-" evidence="7"/>
<proteinExistence type="inferred from homology"/>
<evidence type="ECO:0000256" key="5">
    <source>
        <dbReference type="SAM" id="MobiDB-lite"/>
    </source>
</evidence>
<keyword evidence="1" id="KW-0479">Metal-binding</keyword>
<evidence type="ECO:0000256" key="4">
    <source>
        <dbReference type="ARBA" id="ARBA00025742"/>
    </source>
</evidence>
<comment type="caution">
    <text evidence="7">The sequence shown here is derived from an EMBL/GenBank/DDBJ whole genome shotgun (WGS) entry which is preliminary data.</text>
</comment>
<keyword evidence="3" id="KW-0408">Iron</keyword>
<comment type="similarity">
    <text evidence="4">Belongs to the cyclic nucleotide phosphodiesterase class-III family.</text>
</comment>
<organism evidence="7 8">
    <name type="scientific">Paenibacillus residui</name>
    <dbReference type="NCBI Taxonomy" id="629724"/>
    <lineage>
        <taxon>Bacteria</taxon>
        <taxon>Bacillati</taxon>
        <taxon>Bacillota</taxon>
        <taxon>Bacilli</taxon>
        <taxon>Bacillales</taxon>
        <taxon>Paenibacillaceae</taxon>
        <taxon>Paenibacillus</taxon>
    </lineage>
</organism>
<name>A0ABW3D442_9BACL</name>
<evidence type="ECO:0000259" key="6">
    <source>
        <dbReference type="Pfam" id="PF00149"/>
    </source>
</evidence>
<keyword evidence="2 7" id="KW-0378">Hydrolase</keyword>
<gene>
    <name evidence="7" type="ORF">ACFQ03_02495</name>
</gene>
<dbReference type="SUPFAM" id="SSF56300">
    <property type="entry name" value="Metallo-dependent phosphatases"/>
    <property type="match status" value="1"/>
</dbReference>
<dbReference type="InterPro" id="IPR029052">
    <property type="entry name" value="Metallo-depent_PP-like"/>
</dbReference>
<sequence length="354" mass="40289">MTRRAFLKWLLSLGAVAAAFGIGLWRGWFGAVNRSSEQGGSSASPSPEPAPPEADHNAGETGPLLTLLILSDPHINPDLPEHSKHLAQALEDMKRLPNPPDSVVITGDLTDYGRKQDYQELRKVLGRFELPPLYANMGNHDYYDIWINEQGQFNREGMPNGKSDADSRESFLNFMGQEKPYRDVWIKGVHLILLSQEAYVEERPEVGEGAWYSDQQMAWFKEQMEQHKDGKPAFVMIHQPLPPAGQDGGSHRLIRANEFRDIVRDCPNVFVFSGHQHQDFTNGMNHYVKETFHWFHNSSVSRVMNRRYENARPEAAQGLYVEVYEDRVLLKGREFSDGTWIAEADWLVELARGA</sequence>
<dbReference type="InterPro" id="IPR004843">
    <property type="entry name" value="Calcineurin-like_PHP"/>
</dbReference>
<dbReference type="EMBL" id="JBHTIU010000008">
    <property type="protein sequence ID" value="MFD0868003.1"/>
    <property type="molecule type" value="Genomic_DNA"/>
</dbReference>
<feature type="compositionally biased region" description="Low complexity" evidence="5">
    <location>
        <begin position="36"/>
        <end position="45"/>
    </location>
</feature>